<keyword evidence="3 4" id="KW-0346">Stress response</keyword>
<accession>G7V6G7</accession>
<dbReference type="GO" id="GO:0042803">
    <property type="term" value="F:protein homodimerization activity"/>
    <property type="evidence" value="ECO:0007669"/>
    <property type="project" value="InterPro"/>
</dbReference>
<dbReference type="InterPro" id="IPR013805">
    <property type="entry name" value="GrpE_CC"/>
</dbReference>
<dbReference type="AlphaFoldDB" id="G7V6G7"/>
<protein>
    <recommendedName>
        <fullName evidence="3 4">Protein GrpE</fullName>
    </recommendedName>
    <alternativeName>
        <fullName evidence="3">HSP-70 cofactor</fullName>
    </alternativeName>
</protein>
<organism evidence="8 9">
    <name type="scientific">Thermovirga lienii (strain ATCC BAA-1197 / DSM 17291 / Cas60314)</name>
    <dbReference type="NCBI Taxonomy" id="580340"/>
    <lineage>
        <taxon>Bacteria</taxon>
        <taxon>Thermotogati</taxon>
        <taxon>Synergistota</taxon>
        <taxon>Synergistia</taxon>
        <taxon>Synergistales</taxon>
        <taxon>Thermovirgaceae</taxon>
        <taxon>Thermovirga</taxon>
    </lineage>
</organism>
<sequence length="214" mass="24091">MSKERKDKAMNKELENQKNEGSSPKEDQKAHENVEPAEGSIPSVEALMEEIGKLKTLMEKLEEENAQLKEAAMRVTADFYNYRQRIEKEKERLNALAAEKAIKELLPVLDNLDMALSSSCGDDSEKIRSGVEIIRKQFLDVLCKLGLEPIDAVGKDFDPSMHEALAIEEVEPERDGKVLEEYQKGFILGGKVLRASKVKVGKSESKVDEKEEQN</sequence>
<feature type="coiled-coil region" evidence="6">
    <location>
        <begin position="44"/>
        <end position="106"/>
    </location>
</feature>
<dbReference type="PANTHER" id="PTHR21237:SF23">
    <property type="entry name" value="GRPE PROTEIN HOMOLOG, MITOCHONDRIAL"/>
    <property type="match status" value="1"/>
</dbReference>
<dbReference type="GO" id="GO:0005737">
    <property type="term" value="C:cytoplasm"/>
    <property type="evidence" value="ECO:0007669"/>
    <property type="project" value="UniProtKB-SubCell"/>
</dbReference>
<name>G7V6G7_THELD</name>
<comment type="subcellular location">
    <subcellularLocation>
        <location evidence="3">Cytoplasm</location>
    </subcellularLocation>
</comment>
<dbReference type="GO" id="GO:0051087">
    <property type="term" value="F:protein-folding chaperone binding"/>
    <property type="evidence" value="ECO:0007669"/>
    <property type="project" value="InterPro"/>
</dbReference>
<dbReference type="PRINTS" id="PR00773">
    <property type="entry name" value="GRPEPROTEIN"/>
</dbReference>
<reference evidence="8 9" key="2">
    <citation type="journal article" date="2012" name="Stand. Genomic Sci.">
        <title>Genome sequence of the moderately thermophilic, amino-acid-degrading and sulfur-reducing bacterium Thermovirga lienii type strain (Cas60314(T)).</title>
        <authorList>
            <person name="Goker M."/>
            <person name="Saunders E."/>
            <person name="Lapidus A."/>
            <person name="Nolan M."/>
            <person name="Lucas S."/>
            <person name="Hammon N."/>
            <person name="Deshpande S."/>
            <person name="Cheng J.F."/>
            <person name="Han C."/>
            <person name="Tapia R."/>
            <person name="Goodwin L.A."/>
            <person name="Pitluck S."/>
            <person name="Liolios K."/>
            <person name="Mavromatis K."/>
            <person name="Pagani I."/>
            <person name="Ivanova N."/>
            <person name="Mikhailova N."/>
            <person name="Pati A."/>
            <person name="Chen A."/>
            <person name="Palaniappan K."/>
            <person name="Land M."/>
            <person name="Chang Y.J."/>
            <person name="Jeffries C.D."/>
            <person name="Brambilla E.M."/>
            <person name="Rohde M."/>
            <person name="Spring S."/>
            <person name="Detter J.C."/>
            <person name="Woyke T."/>
            <person name="Bristow J."/>
            <person name="Eisen J.A."/>
            <person name="Markowitz V."/>
            <person name="Hugenholtz P."/>
            <person name="Kyrpides N.C."/>
            <person name="Klenk H.P."/>
        </authorList>
    </citation>
    <scope>NUCLEOTIDE SEQUENCE [LARGE SCALE GENOMIC DNA]</scope>
    <source>
        <strain evidence="9">ATCC BAA-1197 / DSM 17291 / Cas60314</strain>
    </source>
</reference>
<dbReference type="HAMAP" id="MF_01151">
    <property type="entry name" value="GrpE"/>
    <property type="match status" value="1"/>
</dbReference>
<evidence type="ECO:0000256" key="4">
    <source>
        <dbReference type="RuleBase" id="RU000639"/>
    </source>
</evidence>
<feature type="compositionally biased region" description="Basic and acidic residues" evidence="7">
    <location>
        <begin position="1"/>
        <end position="34"/>
    </location>
</feature>
<dbReference type="GO" id="GO:0006457">
    <property type="term" value="P:protein folding"/>
    <property type="evidence" value="ECO:0007669"/>
    <property type="project" value="InterPro"/>
</dbReference>
<keyword evidence="9" id="KW-1185">Reference proteome</keyword>
<dbReference type="Gene3D" id="3.90.20.20">
    <property type="match status" value="1"/>
</dbReference>
<evidence type="ECO:0000313" key="9">
    <source>
        <dbReference type="Proteomes" id="UP000005868"/>
    </source>
</evidence>
<evidence type="ECO:0000256" key="3">
    <source>
        <dbReference type="HAMAP-Rule" id="MF_01151"/>
    </source>
</evidence>
<dbReference type="OrthoDB" id="9812586at2"/>
<dbReference type="HOGENOM" id="CLU_057217_5_2_0"/>
<keyword evidence="3" id="KW-0963">Cytoplasm</keyword>
<feature type="region of interest" description="Disordered" evidence="7">
    <location>
        <begin position="1"/>
        <end position="43"/>
    </location>
</feature>
<evidence type="ECO:0000313" key="8">
    <source>
        <dbReference type="EMBL" id="AER67080.1"/>
    </source>
</evidence>
<dbReference type="Gene3D" id="2.30.22.10">
    <property type="entry name" value="Head domain of nucleotide exchange factor GrpE"/>
    <property type="match status" value="1"/>
</dbReference>
<comment type="function">
    <text evidence="3 4">Participates actively in the response to hyperosmotic and heat shock by preventing the aggregation of stress-denatured proteins, in association with DnaK and GrpE. It is the nucleotide exchange factor for DnaK and may function as a thermosensor. Unfolded proteins bind initially to DnaJ; upon interaction with the DnaJ-bound protein, DnaK hydrolyzes its bound ATP, resulting in the formation of a stable complex. GrpE releases ADP from DnaK; ATP binding to DnaK triggers the release of the substrate protein, thus completing the reaction cycle. Several rounds of ATP-dependent interactions between DnaJ, DnaK and GrpE are required for fully efficient folding.</text>
</comment>
<dbReference type="PROSITE" id="PS01071">
    <property type="entry name" value="GRPE"/>
    <property type="match status" value="1"/>
</dbReference>
<comment type="similarity">
    <text evidence="1 3 5">Belongs to the GrpE family.</text>
</comment>
<evidence type="ECO:0000256" key="1">
    <source>
        <dbReference type="ARBA" id="ARBA00009054"/>
    </source>
</evidence>
<dbReference type="Proteomes" id="UP000005868">
    <property type="component" value="Chromosome"/>
</dbReference>
<dbReference type="eggNOG" id="COG0576">
    <property type="taxonomic scope" value="Bacteria"/>
</dbReference>
<comment type="subunit">
    <text evidence="3">Homodimer.</text>
</comment>
<dbReference type="GO" id="GO:0000774">
    <property type="term" value="F:adenyl-nucleotide exchange factor activity"/>
    <property type="evidence" value="ECO:0007669"/>
    <property type="project" value="InterPro"/>
</dbReference>
<gene>
    <name evidence="3" type="primary">grpE</name>
    <name evidence="8" type="ordered locus">Tlie_1351</name>
</gene>
<dbReference type="InterPro" id="IPR000740">
    <property type="entry name" value="GrpE"/>
</dbReference>
<dbReference type="GO" id="GO:0051082">
    <property type="term" value="F:unfolded protein binding"/>
    <property type="evidence" value="ECO:0007669"/>
    <property type="project" value="TreeGrafter"/>
</dbReference>
<evidence type="ECO:0000256" key="7">
    <source>
        <dbReference type="SAM" id="MobiDB-lite"/>
    </source>
</evidence>
<evidence type="ECO:0000256" key="6">
    <source>
        <dbReference type="SAM" id="Coils"/>
    </source>
</evidence>
<evidence type="ECO:0000256" key="5">
    <source>
        <dbReference type="RuleBase" id="RU004478"/>
    </source>
</evidence>
<evidence type="ECO:0000256" key="2">
    <source>
        <dbReference type="ARBA" id="ARBA00023186"/>
    </source>
</evidence>
<dbReference type="STRING" id="580340.Tlie_1351"/>
<dbReference type="KEGG" id="tli:Tlie_1351"/>
<dbReference type="EMBL" id="CP003096">
    <property type="protein sequence ID" value="AER67080.1"/>
    <property type="molecule type" value="Genomic_DNA"/>
</dbReference>
<keyword evidence="2 3" id="KW-0143">Chaperone</keyword>
<dbReference type="SUPFAM" id="SSF58014">
    <property type="entry name" value="Coiled-coil domain of nucleotide exchange factor GrpE"/>
    <property type="match status" value="1"/>
</dbReference>
<dbReference type="CDD" id="cd00446">
    <property type="entry name" value="GrpE"/>
    <property type="match status" value="1"/>
</dbReference>
<reference evidence="9" key="1">
    <citation type="submission" date="2011-10" db="EMBL/GenBank/DDBJ databases">
        <title>The complete genome of chromosome of Thermovirga lienii DSM 17291.</title>
        <authorList>
            <consortium name="US DOE Joint Genome Institute (JGI-PGF)"/>
            <person name="Lucas S."/>
            <person name="Copeland A."/>
            <person name="Lapidus A."/>
            <person name="Glavina del Rio T."/>
            <person name="Dalin E."/>
            <person name="Tice H."/>
            <person name="Bruce D."/>
            <person name="Goodwin L."/>
            <person name="Pitluck S."/>
            <person name="Peters L."/>
            <person name="Mikhailova N."/>
            <person name="Saunders E."/>
            <person name="Kyrpides N."/>
            <person name="Mavromatis K."/>
            <person name="Ivanova N."/>
            <person name="Last F.I."/>
            <person name="Brettin T."/>
            <person name="Detter J.C."/>
            <person name="Han C."/>
            <person name="Larimer F."/>
            <person name="Land M."/>
            <person name="Hauser L."/>
            <person name="Markowitz V."/>
            <person name="Cheng J.-F."/>
            <person name="Hugenholtz P."/>
            <person name="Woyke T."/>
            <person name="Wu D."/>
            <person name="Spring S."/>
            <person name="Schroeder M."/>
            <person name="Brambilla E.-M."/>
            <person name="Klenk H.-P."/>
            <person name="Eisen J.A."/>
        </authorList>
    </citation>
    <scope>NUCLEOTIDE SEQUENCE [LARGE SCALE GENOMIC DNA]</scope>
    <source>
        <strain evidence="9">ATCC BAA-1197 / DSM 17291 / Cas60314</strain>
    </source>
</reference>
<dbReference type="InterPro" id="IPR009012">
    <property type="entry name" value="GrpE_head"/>
</dbReference>
<dbReference type="SUPFAM" id="SSF51064">
    <property type="entry name" value="Head domain of nucleotide exchange factor GrpE"/>
    <property type="match status" value="1"/>
</dbReference>
<proteinExistence type="inferred from homology"/>
<dbReference type="PANTHER" id="PTHR21237">
    <property type="entry name" value="GRPE PROTEIN"/>
    <property type="match status" value="1"/>
</dbReference>
<dbReference type="Pfam" id="PF01025">
    <property type="entry name" value="GrpE"/>
    <property type="match status" value="1"/>
</dbReference>
<keyword evidence="6" id="KW-0175">Coiled coil</keyword>